<dbReference type="AlphaFoldDB" id="A0A5K3FTD5"/>
<protein>
    <submittedName>
        <fullName evidence="2">Pecanex-like protein</fullName>
    </submittedName>
</protein>
<evidence type="ECO:0000256" key="1">
    <source>
        <dbReference type="SAM" id="MobiDB-lite"/>
    </source>
</evidence>
<accession>A0A5K3FTD5</accession>
<dbReference type="WBParaSite" id="MCU_010378-RA">
    <property type="protein sequence ID" value="MCU_010378-RA"/>
    <property type="gene ID" value="MCU_010378"/>
</dbReference>
<feature type="compositionally biased region" description="Polar residues" evidence="1">
    <location>
        <begin position="1"/>
        <end position="18"/>
    </location>
</feature>
<name>A0A5K3FTD5_MESCO</name>
<reference evidence="2" key="1">
    <citation type="submission" date="2019-11" db="UniProtKB">
        <authorList>
            <consortium name="WormBaseParasite"/>
        </authorList>
    </citation>
    <scope>IDENTIFICATION</scope>
</reference>
<proteinExistence type="predicted"/>
<sequence length="132" mass="14755">LVNPITPASNTGSPFSQHLDSRADPQLPIISANDSLRLSSHLGINTHDTTPTWVSSEVNDCVHVLSGLLFHRGYQESMIGSELSHWPRRGSRQHIGPTSSIILISFNANAIFFTMRLQKRPSRWTTRHVLEC</sequence>
<evidence type="ECO:0000313" key="2">
    <source>
        <dbReference type="WBParaSite" id="MCU_010378-RA"/>
    </source>
</evidence>
<feature type="region of interest" description="Disordered" evidence="1">
    <location>
        <begin position="1"/>
        <end position="20"/>
    </location>
</feature>
<organism evidence="2">
    <name type="scientific">Mesocestoides corti</name>
    <name type="common">Flatworm</name>
    <dbReference type="NCBI Taxonomy" id="53468"/>
    <lineage>
        <taxon>Eukaryota</taxon>
        <taxon>Metazoa</taxon>
        <taxon>Spiralia</taxon>
        <taxon>Lophotrochozoa</taxon>
        <taxon>Platyhelminthes</taxon>
        <taxon>Cestoda</taxon>
        <taxon>Eucestoda</taxon>
        <taxon>Cyclophyllidea</taxon>
        <taxon>Mesocestoididae</taxon>
        <taxon>Mesocestoides</taxon>
    </lineage>
</organism>